<evidence type="ECO:0000256" key="5">
    <source>
        <dbReference type="ARBA" id="ARBA00022898"/>
    </source>
</evidence>
<dbReference type="OrthoDB" id="9813612at2"/>
<keyword evidence="4 7" id="KW-0808">Transferase</keyword>
<proteinExistence type="inferred from homology"/>
<evidence type="ECO:0000256" key="3">
    <source>
        <dbReference type="ARBA" id="ARBA00022576"/>
    </source>
</evidence>
<dbReference type="SUPFAM" id="SSF53383">
    <property type="entry name" value="PLP-dependent transferases"/>
    <property type="match status" value="1"/>
</dbReference>
<evidence type="ECO:0000313" key="10">
    <source>
        <dbReference type="Proteomes" id="UP000253314"/>
    </source>
</evidence>
<keyword evidence="5 7" id="KW-0663">Pyridoxal phosphate</keyword>
<evidence type="ECO:0000313" key="9">
    <source>
        <dbReference type="EMBL" id="RBW70274.1"/>
    </source>
</evidence>
<evidence type="ECO:0000256" key="2">
    <source>
        <dbReference type="ARBA" id="ARBA00011738"/>
    </source>
</evidence>
<dbReference type="AlphaFoldDB" id="A0A366Y1I6"/>
<evidence type="ECO:0000256" key="4">
    <source>
        <dbReference type="ARBA" id="ARBA00022679"/>
    </source>
</evidence>
<keyword evidence="3 7" id="KW-0032">Aminotransferase</keyword>
<dbReference type="UniPathway" id="UPA00031">
    <property type="reaction ID" value="UER00012"/>
</dbReference>
<dbReference type="HAMAP" id="MF_01023">
    <property type="entry name" value="HisC_aminotrans_2"/>
    <property type="match status" value="1"/>
</dbReference>
<dbReference type="Gene3D" id="3.40.640.10">
    <property type="entry name" value="Type I PLP-dependent aspartate aminotransferase-like (Major domain)"/>
    <property type="match status" value="1"/>
</dbReference>
<dbReference type="InterPro" id="IPR004839">
    <property type="entry name" value="Aminotransferase_I/II_large"/>
</dbReference>
<dbReference type="NCBIfam" id="TIGR01141">
    <property type="entry name" value="hisC"/>
    <property type="match status" value="1"/>
</dbReference>
<dbReference type="RefSeq" id="WP_113805179.1">
    <property type="nucleotide sequence ID" value="NZ_QOCW01000005.1"/>
</dbReference>
<dbReference type="EC" id="2.6.1.9" evidence="7"/>
<keyword evidence="6 7" id="KW-0368">Histidine biosynthesis</keyword>
<keyword evidence="10" id="KW-1185">Reference proteome</keyword>
<dbReference type="GO" id="GO:0000105">
    <property type="term" value="P:L-histidine biosynthetic process"/>
    <property type="evidence" value="ECO:0007669"/>
    <property type="project" value="UniProtKB-UniRule"/>
</dbReference>
<dbReference type="InterPro" id="IPR015421">
    <property type="entry name" value="PyrdxlP-dep_Trfase_major"/>
</dbReference>
<comment type="caution">
    <text evidence="9">The sequence shown here is derived from an EMBL/GenBank/DDBJ whole genome shotgun (WGS) entry which is preliminary data.</text>
</comment>
<dbReference type="Proteomes" id="UP000253314">
    <property type="component" value="Unassembled WGS sequence"/>
</dbReference>
<dbReference type="Pfam" id="PF00155">
    <property type="entry name" value="Aminotran_1_2"/>
    <property type="match status" value="1"/>
</dbReference>
<comment type="pathway">
    <text evidence="7">Amino-acid biosynthesis; L-histidine biosynthesis; L-histidine from 5-phospho-alpha-D-ribose 1-diphosphate: step 7/9.</text>
</comment>
<dbReference type="Gene3D" id="3.90.1150.10">
    <property type="entry name" value="Aspartate Aminotransferase, domain 1"/>
    <property type="match status" value="1"/>
</dbReference>
<evidence type="ECO:0000256" key="6">
    <source>
        <dbReference type="ARBA" id="ARBA00023102"/>
    </source>
</evidence>
<dbReference type="GO" id="GO:0030170">
    <property type="term" value="F:pyridoxal phosphate binding"/>
    <property type="evidence" value="ECO:0007669"/>
    <property type="project" value="InterPro"/>
</dbReference>
<name>A0A366Y1I6_9BACI</name>
<dbReference type="CDD" id="cd00609">
    <property type="entry name" value="AAT_like"/>
    <property type="match status" value="1"/>
</dbReference>
<gene>
    <name evidence="7" type="primary">hisC</name>
    <name evidence="9" type="ORF">DS031_06790</name>
</gene>
<dbReference type="InterPro" id="IPR015424">
    <property type="entry name" value="PyrdxlP-dep_Trfase"/>
</dbReference>
<feature type="modified residue" description="N6-(pyridoxal phosphate)lysine" evidence="7">
    <location>
        <position position="222"/>
    </location>
</feature>
<dbReference type="PANTHER" id="PTHR43643:SF3">
    <property type="entry name" value="HISTIDINOL-PHOSPHATE AMINOTRANSFERASE"/>
    <property type="match status" value="1"/>
</dbReference>
<dbReference type="InterPro" id="IPR005861">
    <property type="entry name" value="HisP_aminotrans"/>
</dbReference>
<feature type="domain" description="Aminotransferase class I/classII large" evidence="8">
    <location>
        <begin position="30"/>
        <end position="353"/>
    </location>
</feature>
<protein>
    <recommendedName>
        <fullName evidence="7">Histidinol-phosphate aminotransferase</fullName>
        <ecNumber evidence="7">2.6.1.9</ecNumber>
    </recommendedName>
    <alternativeName>
        <fullName evidence="7">Imidazole acetol-phosphate transaminase</fullName>
    </alternativeName>
</protein>
<comment type="cofactor">
    <cofactor evidence="1 7">
        <name>pyridoxal 5'-phosphate</name>
        <dbReference type="ChEBI" id="CHEBI:597326"/>
    </cofactor>
</comment>
<reference evidence="9 10" key="1">
    <citation type="submission" date="2018-07" db="EMBL/GenBank/DDBJ databases">
        <title>Lottiidibacillus patelloidae gen. nov., sp. nov., isolated from the intestinal tract of a marine limpet and the reclassification of B. taeanensis BH030017T, B. algicola KMM 3737T and B. hwajinpoensis SW-72T as genus Lottiidibacillus.</title>
        <authorList>
            <person name="Liu R."/>
            <person name="Huang Z."/>
        </authorList>
    </citation>
    <scope>NUCLEOTIDE SEQUENCE [LARGE SCALE GENOMIC DNA]</scope>
    <source>
        <strain evidence="9 10">BH030017</strain>
    </source>
</reference>
<dbReference type="GO" id="GO:0004400">
    <property type="term" value="F:histidinol-phosphate transaminase activity"/>
    <property type="evidence" value="ECO:0007669"/>
    <property type="project" value="UniProtKB-UniRule"/>
</dbReference>
<evidence type="ECO:0000256" key="7">
    <source>
        <dbReference type="HAMAP-Rule" id="MF_01023"/>
    </source>
</evidence>
<accession>A0A366Y1I6</accession>
<comment type="subunit">
    <text evidence="2 7">Homodimer.</text>
</comment>
<organism evidence="9 10">
    <name type="scientific">Bacillus taeanensis</name>
    <dbReference type="NCBI Taxonomy" id="273032"/>
    <lineage>
        <taxon>Bacteria</taxon>
        <taxon>Bacillati</taxon>
        <taxon>Bacillota</taxon>
        <taxon>Bacilli</taxon>
        <taxon>Bacillales</taxon>
        <taxon>Bacillaceae</taxon>
        <taxon>Bacillus</taxon>
    </lineage>
</organism>
<dbReference type="PANTHER" id="PTHR43643">
    <property type="entry name" value="HISTIDINOL-PHOSPHATE AMINOTRANSFERASE 2"/>
    <property type="match status" value="1"/>
</dbReference>
<evidence type="ECO:0000256" key="1">
    <source>
        <dbReference type="ARBA" id="ARBA00001933"/>
    </source>
</evidence>
<dbReference type="EMBL" id="QOCW01000005">
    <property type="protein sequence ID" value="RBW70274.1"/>
    <property type="molecule type" value="Genomic_DNA"/>
</dbReference>
<keyword evidence="7" id="KW-0028">Amino-acid biosynthesis</keyword>
<comment type="catalytic activity">
    <reaction evidence="7">
        <text>L-histidinol phosphate + 2-oxoglutarate = 3-(imidazol-4-yl)-2-oxopropyl phosphate + L-glutamate</text>
        <dbReference type="Rhea" id="RHEA:23744"/>
        <dbReference type="ChEBI" id="CHEBI:16810"/>
        <dbReference type="ChEBI" id="CHEBI:29985"/>
        <dbReference type="ChEBI" id="CHEBI:57766"/>
        <dbReference type="ChEBI" id="CHEBI:57980"/>
        <dbReference type="EC" id="2.6.1.9"/>
    </reaction>
</comment>
<dbReference type="InterPro" id="IPR015422">
    <property type="entry name" value="PyrdxlP-dep_Trfase_small"/>
</dbReference>
<dbReference type="InterPro" id="IPR050106">
    <property type="entry name" value="HistidinolP_aminotransfase"/>
</dbReference>
<sequence length="366" mass="41298">MKVKKQITQLTPYQPGKPIEEVKKELGLSKVTKLASNENPFGSSPKVKEAIQQELAFLNIYPDGYSASLREKVANFLNVKEEQLIFGNGSDEVIQILCRAVLTKESNTVMAAPTFPQYKHNAVIEGAEIREVPLVNGEHDLDEMANQINEDTRIVWVCNPNNPSGNYISKERFLSFMKKVPADVLVVSDEAYFEYVEAEDYPETISLLDTYPNLMILRTFSKAHGLAALRIGYGIASEKIIKLIEPAREPFNTSRIAQAAAIAALEDEQFIKTCYEKNREGLQQFYAFCEKYQLSYYPSQANFILIDFERSGNEVFQYLLENGFIVRSGEALGFPTSARITVGSQEQNAEIIECLSKMIEQKVEVQ</sequence>
<comment type="similarity">
    <text evidence="7">Belongs to the class-II pyridoxal-phosphate-dependent aminotransferase family. Histidinol-phosphate aminotransferase subfamily.</text>
</comment>
<evidence type="ECO:0000259" key="8">
    <source>
        <dbReference type="Pfam" id="PF00155"/>
    </source>
</evidence>